<feature type="transmembrane region" description="Helical" evidence="1">
    <location>
        <begin position="64"/>
        <end position="83"/>
    </location>
</feature>
<keyword evidence="1" id="KW-1133">Transmembrane helix</keyword>
<evidence type="ECO:0000313" key="2">
    <source>
        <dbReference type="EMBL" id="TPE48267.1"/>
    </source>
</evidence>
<feature type="transmembrane region" description="Helical" evidence="1">
    <location>
        <begin position="33"/>
        <end position="52"/>
    </location>
</feature>
<evidence type="ECO:0000256" key="1">
    <source>
        <dbReference type="SAM" id="Phobius"/>
    </source>
</evidence>
<dbReference type="SUPFAM" id="SSF103481">
    <property type="entry name" value="Multidrug resistance efflux transporter EmrE"/>
    <property type="match status" value="1"/>
</dbReference>
<sequence>MHAILFITAVVAMTTLGDYFLKLASDRESLLGNAHFLGGALIYGLSAVGWVYAMRHLPLASIGVYYAMLSLLLVVGLGVVVFGEKLSGREALGILFAFASIGLTARLH</sequence>
<dbReference type="InterPro" id="IPR037185">
    <property type="entry name" value="EmrE-like"/>
</dbReference>
<name>A0A501WM04_9RHOB</name>
<keyword evidence="3" id="KW-1185">Reference proteome</keyword>
<dbReference type="OrthoDB" id="7777654at2"/>
<dbReference type="EMBL" id="VFRP01000023">
    <property type="protein sequence ID" value="TPE48267.1"/>
    <property type="molecule type" value="Genomic_DNA"/>
</dbReference>
<dbReference type="RefSeq" id="WP_140455505.1">
    <property type="nucleotide sequence ID" value="NZ_VFRP01000023.1"/>
</dbReference>
<accession>A0A501WM04</accession>
<evidence type="ECO:0000313" key="3">
    <source>
        <dbReference type="Proteomes" id="UP000319255"/>
    </source>
</evidence>
<protein>
    <submittedName>
        <fullName evidence="2">Transporter</fullName>
    </submittedName>
</protein>
<reference evidence="2 3" key="1">
    <citation type="submission" date="2019-06" db="EMBL/GenBank/DDBJ databases">
        <title>A novel bacterium of genus Amaricoccus, isolated from marine sediment.</title>
        <authorList>
            <person name="Huang H."/>
            <person name="Mo K."/>
            <person name="Hu Y."/>
        </authorList>
    </citation>
    <scope>NUCLEOTIDE SEQUENCE [LARGE SCALE GENOMIC DNA]</scope>
    <source>
        <strain evidence="2 3">HB172011</strain>
    </source>
</reference>
<comment type="caution">
    <text evidence="2">The sequence shown here is derived from an EMBL/GenBank/DDBJ whole genome shotgun (WGS) entry which is preliminary data.</text>
</comment>
<dbReference type="Gene3D" id="1.10.3730.20">
    <property type="match status" value="1"/>
</dbReference>
<dbReference type="Proteomes" id="UP000319255">
    <property type="component" value="Unassembled WGS sequence"/>
</dbReference>
<dbReference type="AlphaFoldDB" id="A0A501WM04"/>
<gene>
    <name evidence="2" type="ORF">FJM51_17920</name>
</gene>
<keyword evidence="1" id="KW-0472">Membrane</keyword>
<keyword evidence="1" id="KW-0812">Transmembrane</keyword>
<proteinExistence type="predicted"/>
<organism evidence="2 3">
    <name type="scientific">Amaricoccus solimangrovi</name>
    <dbReference type="NCBI Taxonomy" id="2589815"/>
    <lineage>
        <taxon>Bacteria</taxon>
        <taxon>Pseudomonadati</taxon>
        <taxon>Pseudomonadota</taxon>
        <taxon>Alphaproteobacteria</taxon>
        <taxon>Rhodobacterales</taxon>
        <taxon>Paracoccaceae</taxon>
        <taxon>Amaricoccus</taxon>
    </lineage>
</organism>